<feature type="region of interest" description="Disordered" evidence="5">
    <location>
        <begin position="232"/>
        <end position="256"/>
    </location>
</feature>
<evidence type="ECO:0000256" key="5">
    <source>
        <dbReference type="SAM" id="MobiDB-lite"/>
    </source>
</evidence>
<dbReference type="CDD" id="cd09272">
    <property type="entry name" value="RNase_HI_RT_Ty1"/>
    <property type="match status" value="1"/>
</dbReference>
<dbReference type="GO" id="GO:0008270">
    <property type="term" value="F:zinc ion binding"/>
    <property type="evidence" value="ECO:0007669"/>
    <property type="project" value="UniProtKB-KW"/>
</dbReference>
<evidence type="ECO:0000259" key="6">
    <source>
        <dbReference type="PROSITE" id="PS50158"/>
    </source>
</evidence>
<dbReference type="Pfam" id="PF22936">
    <property type="entry name" value="Pol_BBD"/>
    <property type="match status" value="1"/>
</dbReference>
<dbReference type="Pfam" id="PF00665">
    <property type="entry name" value="rve"/>
    <property type="match status" value="1"/>
</dbReference>
<dbReference type="PANTHER" id="PTHR42648">
    <property type="entry name" value="TRANSPOSASE, PUTATIVE-RELATED"/>
    <property type="match status" value="1"/>
</dbReference>
<dbReference type="GO" id="GO:0008233">
    <property type="term" value="F:peptidase activity"/>
    <property type="evidence" value="ECO:0007669"/>
    <property type="project" value="UniProtKB-KW"/>
</dbReference>
<accession>A0A4Y2AJW9</accession>
<keyword evidence="2" id="KW-0479">Metal-binding</keyword>
<sequence length="1220" mass="140371">MDRISVPELTGTNYFIWSLKMQAALSLKRLDSVTTQMKPEGLSEKDALEWKQKNSDAVAYIKLSLSDEQALQFAAENNAKILWDKIKSTFTGQTEDRKIDAGNELKNLEINSNELANDYIARARGIATKCHSLGLDVSPRELVYYTVRGLKGKFVKVRDILKTQRDKSIDEVLGILREEETSFNSPSSTRAEGRSADVFYSRKSKNSGMRLCYVCRRPNHVAKDCFYRNQKESTTTSRRRKVHRNNNSKERNTANPVFTASPNEESLCENIWILDSGASCHMAKDRVWFEKILPERKDIYLAGKDSKIICKGFGTVKAKTVSTNNYDIWHSRLCHLNAKYMLKMKDYIDIDDVNDFKCETCDISKITRKTHPNIDVNQSSEILELIHADLCGPIQPESYGGAKYFMVLVDDFSGMYFTYFLKNKNEVFDIFSQFKAKYENLTDKRIKKLRTDNGLEFVNEQLYTYLANSGIFHEKTISYNSESNGKAERANRILLERARSLLYESELPLKFWAEAINFSTQVSNVTPRKGKEKIPLETWIGKKPKLNYLKKFGCVAYFHVPKVMRNKFDIPGRRGIMLGYARDRRGYRIYDIKNRKIIEERSIKFNESLKGSTYLGKTKVETWNIDSLFESTQDINEFDHKTKVNHLEISAEPAANENNYSIPFETLDDATNTVSDQIETPVDQMNNGVNQIPVRRSERLKAKQMSTNLVCNVPNSYLEAKNSADWQNWEFAMKNELDSLNKHKVWEIVNRPAKTKLVKSKWVYSLKQSDNGETKYKARLVAAGFNQIKNKDYLESYSPVVNIESFRLLIALASKLNLMVRFFDVKTAYLYSDIEETVYMLPPPGFERLVGDGKVCKLKRSIYGLPQSGRNWYMKIKGELEKFGLTQLASDNCVFIKFDGQNMLLLCMHVDDLAIFCNNDEMYQDIVNSIKSVFEVHENKTSKFLGMEIVKHKIGISLSQSEYIESLLVKYNLDECKSVKTPIVKGENKFPAKNELIDITMYQELIGELLYLANRTRPDISFVTCYLSQFNHKPEKRHYILAKRVLRYLMGTKDKKLFYDNNFGFVNANSDASWGNAENGKSFSGGVILLGNSLISWKCHKQKSVSLSTCEAELFAISEICKDIIWIVNLLSELKCKQFINSTVILNSDSQAAILWIKGTRSSNKSRHMNLRFHFVKDLLEDNVIELKYIQTELLIADFLTKAVNEEKLNYTVKNISLTS</sequence>
<proteinExistence type="predicted"/>
<dbReference type="InterPro" id="IPR013103">
    <property type="entry name" value="RVT_2"/>
</dbReference>
<keyword evidence="4" id="KW-0863">Zinc-finger</keyword>
<dbReference type="Proteomes" id="UP000499080">
    <property type="component" value="Unassembled WGS sequence"/>
</dbReference>
<dbReference type="PROSITE" id="PS50994">
    <property type="entry name" value="INTEGRASE"/>
    <property type="match status" value="1"/>
</dbReference>
<gene>
    <name evidence="8" type="primary">POLX_1034</name>
    <name evidence="8" type="ORF">AVEN_92466_1</name>
</gene>
<feature type="domain" description="Integrase catalytic" evidence="7">
    <location>
        <begin position="368"/>
        <end position="543"/>
    </location>
</feature>
<dbReference type="Pfam" id="PF07727">
    <property type="entry name" value="RVT_2"/>
    <property type="match status" value="1"/>
</dbReference>
<protein>
    <submittedName>
        <fullName evidence="8">Retrovirus-related Pol polyprotein from transposon TNT 1-94</fullName>
    </submittedName>
</protein>
<evidence type="ECO:0000256" key="2">
    <source>
        <dbReference type="ARBA" id="ARBA00022723"/>
    </source>
</evidence>
<dbReference type="InterPro" id="IPR057670">
    <property type="entry name" value="SH3_retrovirus"/>
</dbReference>
<keyword evidence="3" id="KW-0378">Hydrolase</keyword>
<evidence type="ECO:0000259" key="7">
    <source>
        <dbReference type="PROSITE" id="PS50994"/>
    </source>
</evidence>
<comment type="caution">
    <text evidence="8">The sequence shown here is derived from an EMBL/GenBank/DDBJ whole genome shotgun (WGS) entry which is preliminary data.</text>
</comment>
<feature type="compositionally biased region" description="Basic residues" evidence="5">
    <location>
        <begin position="237"/>
        <end position="246"/>
    </location>
</feature>
<dbReference type="GO" id="GO:0003676">
    <property type="term" value="F:nucleic acid binding"/>
    <property type="evidence" value="ECO:0007669"/>
    <property type="project" value="InterPro"/>
</dbReference>
<dbReference type="PANTHER" id="PTHR42648:SF28">
    <property type="entry name" value="TRANSPOSON-ENCODED PROTEIN WITH RIBONUCLEASE H-LIKE AND RETROVIRUS ZINC FINGER-LIKE DOMAINS"/>
    <property type="match status" value="1"/>
</dbReference>
<evidence type="ECO:0000256" key="3">
    <source>
        <dbReference type="ARBA" id="ARBA00022801"/>
    </source>
</evidence>
<evidence type="ECO:0000313" key="8">
    <source>
        <dbReference type="EMBL" id="GBL79244.1"/>
    </source>
</evidence>
<dbReference type="Pfam" id="PF25597">
    <property type="entry name" value="SH3_retrovirus"/>
    <property type="match status" value="1"/>
</dbReference>
<dbReference type="InterPro" id="IPR036397">
    <property type="entry name" value="RNaseH_sf"/>
</dbReference>
<keyword evidence="1" id="KW-0645">Protease</keyword>
<dbReference type="AlphaFoldDB" id="A0A4Y2AJW9"/>
<keyword evidence="4" id="KW-0862">Zinc</keyword>
<evidence type="ECO:0000256" key="4">
    <source>
        <dbReference type="PROSITE-ProRule" id="PRU00047"/>
    </source>
</evidence>
<dbReference type="InterPro" id="IPR012337">
    <property type="entry name" value="RNaseH-like_sf"/>
</dbReference>
<evidence type="ECO:0000313" key="9">
    <source>
        <dbReference type="Proteomes" id="UP000499080"/>
    </source>
</evidence>
<dbReference type="InterPro" id="IPR039537">
    <property type="entry name" value="Retrotran_Ty1/copia-like"/>
</dbReference>
<dbReference type="InterPro" id="IPR001584">
    <property type="entry name" value="Integrase_cat-core"/>
</dbReference>
<dbReference type="Pfam" id="PF14223">
    <property type="entry name" value="Retrotran_gag_2"/>
    <property type="match status" value="1"/>
</dbReference>
<keyword evidence="9" id="KW-1185">Reference proteome</keyword>
<name>A0A4Y2AJW9_ARAVE</name>
<dbReference type="GO" id="GO:0015074">
    <property type="term" value="P:DNA integration"/>
    <property type="evidence" value="ECO:0007669"/>
    <property type="project" value="InterPro"/>
</dbReference>
<dbReference type="GO" id="GO:0006508">
    <property type="term" value="P:proteolysis"/>
    <property type="evidence" value="ECO:0007669"/>
    <property type="project" value="UniProtKB-KW"/>
</dbReference>
<dbReference type="OrthoDB" id="111050at2759"/>
<dbReference type="PROSITE" id="PS50158">
    <property type="entry name" value="ZF_CCHC"/>
    <property type="match status" value="1"/>
</dbReference>
<dbReference type="SUPFAM" id="SSF53098">
    <property type="entry name" value="Ribonuclease H-like"/>
    <property type="match status" value="1"/>
</dbReference>
<dbReference type="InterPro" id="IPR001878">
    <property type="entry name" value="Znf_CCHC"/>
</dbReference>
<feature type="domain" description="CCHC-type" evidence="6">
    <location>
        <begin position="212"/>
        <end position="225"/>
    </location>
</feature>
<dbReference type="Gene3D" id="3.30.420.10">
    <property type="entry name" value="Ribonuclease H-like superfamily/Ribonuclease H"/>
    <property type="match status" value="1"/>
</dbReference>
<dbReference type="InterPro" id="IPR054722">
    <property type="entry name" value="PolX-like_BBD"/>
</dbReference>
<organism evidence="8 9">
    <name type="scientific">Araneus ventricosus</name>
    <name type="common">Orbweaver spider</name>
    <name type="synonym">Epeira ventricosa</name>
    <dbReference type="NCBI Taxonomy" id="182803"/>
    <lineage>
        <taxon>Eukaryota</taxon>
        <taxon>Metazoa</taxon>
        <taxon>Ecdysozoa</taxon>
        <taxon>Arthropoda</taxon>
        <taxon>Chelicerata</taxon>
        <taxon>Arachnida</taxon>
        <taxon>Araneae</taxon>
        <taxon>Araneomorphae</taxon>
        <taxon>Entelegynae</taxon>
        <taxon>Araneoidea</taxon>
        <taxon>Araneidae</taxon>
        <taxon>Araneus</taxon>
    </lineage>
</organism>
<evidence type="ECO:0000256" key="1">
    <source>
        <dbReference type="ARBA" id="ARBA00022670"/>
    </source>
</evidence>
<reference evidence="8 9" key="1">
    <citation type="journal article" date="2019" name="Sci. Rep.">
        <title>Orb-weaving spider Araneus ventricosus genome elucidates the spidroin gene catalogue.</title>
        <authorList>
            <person name="Kono N."/>
            <person name="Nakamura H."/>
            <person name="Ohtoshi R."/>
            <person name="Moran D.A.P."/>
            <person name="Shinohara A."/>
            <person name="Yoshida Y."/>
            <person name="Fujiwara M."/>
            <person name="Mori M."/>
            <person name="Tomita M."/>
            <person name="Arakawa K."/>
        </authorList>
    </citation>
    <scope>NUCLEOTIDE SEQUENCE [LARGE SCALE GENOMIC DNA]</scope>
</reference>
<dbReference type="EMBL" id="BGPR01000018">
    <property type="protein sequence ID" value="GBL79244.1"/>
    <property type="molecule type" value="Genomic_DNA"/>
</dbReference>